<dbReference type="Gene3D" id="2.60.40.10">
    <property type="entry name" value="Immunoglobulins"/>
    <property type="match status" value="1"/>
</dbReference>
<name>A0A010QK16_9PEZI</name>
<feature type="chain" id="PRO_5001455413" evidence="3">
    <location>
        <begin position="20"/>
        <end position="847"/>
    </location>
</feature>
<keyword evidence="3" id="KW-0732">Signal</keyword>
<proteinExistence type="predicted"/>
<dbReference type="GO" id="GO:0016829">
    <property type="term" value="F:lyase activity"/>
    <property type="evidence" value="ECO:0007669"/>
    <property type="project" value="UniProtKB-KW"/>
</dbReference>
<protein>
    <submittedName>
        <fullName evidence="4">Pectate lyase</fullName>
    </submittedName>
</protein>
<dbReference type="InterPro" id="IPR012334">
    <property type="entry name" value="Pectin_lyas_fold"/>
</dbReference>
<keyword evidence="1" id="KW-0479">Metal-binding</keyword>
<dbReference type="PANTHER" id="PTHR42970">
    <property type="entry name" value="PECTATE LYASE C-RELATED"/>
    <property type="match status" value="1"/>
</dbReference>
<dbReference type="OrthoDB" id="302705at2759"/>
<dbReference type="eggNOG" id="ENOG502SJH5">
    <property type="taxonomic scope" value="Eukaryota"/>
</dbReference>
<gene>
    <name evidence="4" type="ORF">CFIO01_08722</name>
</gene>
<keyword evidence="2" id="KW-0325">Glycoprotein</keyword>
<evidence type="ECO:0000256" key="3">
    <source>
        <dbReference type="SAM" id="SignalP"/>
    </source>
</evidence>
<dbReference type="PANTHER" id="PTHR42970:SF1">
    <property type="entry name" value="PECTATE LYASE C-RELATED"/>
    <property type="match status" value="1"/>
</dbReference>
<sequence length="847" mass="90132">MKGIFKALATALLATASLAQESAPPSASASASAGSPQPSSGTLPAVAPIRLRLNPANVRNLVDSDFITWTIPGSSKANITVANITESDVTFTLAAGNGSELAGNYYKYQYTRILSSLGERVVNEGISNSNKDGSPITLTIKGLVPGNHSLLTWHNAWDALNETATIDISVNGQTDLTAVKQSARVDNIWQAATSYLTFEVTSATQETRIVYTPGSGGDKRAFLNGFEVDAPAMQNQISFPTPKHRDERIEVAADDSITATWQAPASAEGVKYNVYLGTSQTDLKSVAEGVTETSAKLPGLNTVDSFYWRVDVVSGSTTYTGRVFFFRVAQLAFPGAEGWGRFARGGRGGKVIKVTSLEDTEAEGTLRYALTIAKGPRIVVFDVGGVIMTTSRMSVNDQYITLAGQTAPGKGIVIQGNPLGLTGASDIIFRHMRVRPGKVSGQTIDGMGMQGSNHCIFDRCSMGWTIDEAFSSRSAWNITFQRNMISEPLNVAGHKNYPNGTAHGYSATIGGDVGSFHHNLLAHAEGRSWSMGGGVDDNAAFAGQLDIRNNVVYNFGGRATDGGAKKVNFVGNYYKHGPASTLTYALRAQYEDNMPGMQQYYCAGNSMPGFFDQDSVQYPSGDGTATKNTTIACWADVSFEPAPTYQKFFDKEFFEPHVETQPSTEAYKRVLSDSGASQPVRDIHDARIVNETATGTATYVGSVSGKKGLIDDPKDVGGLEDFPTVTRAASWDTDGDGIADWWDGSTGGDGYTPIEGYLNFMADPHAYVSPSKSVEVDLAALALGFKEPTFTVSGAKKGEVTISGGKATYAAGAEAGIDHLEVSIKDSEGSTWTRSFGVAIFAGAEEA</sequence>
<dbReference type="AlphaFoldDB" id="A0A010QK16"/>
<comment type="caution">
    <text evidence="4">The sequence shown here is derived from an EMBL/GenBank/DDBJ whole genome shotgun (WGS) entry which is preliminary data.</text>
</comment>
<dbReference type="InterPro" id="IPR011050">
    <property type="entry name" value="Pectin_lyase_fold/virulence"/>
</dbReference>
<dbReference type="HOGENOM" id="CLU_011499_0_0_1"/>
<dbReference type="GO" id="GO:0046872">
    <property type="term" value="F:metal ion binding"/>
    <property type="evidence" value="ECO:0007669"/>
    <property type="project" value="UniProtKB-KW"/>
</dbReference>
<reference evidence="4 5" key="1">
    <citation type="submission" date="2014-02" db="EMBL/GenBank/DDBJ databases">
        <title>The genome sequence of Colletotrichum fioriniae PJ7.</title>
        <authorList>
            <person name="Baroncelli R."/>
            <person name="Thon M.R."/>
        </authorList>
    </citation>
    <scope>NUCLEOTIDE SEQUENCE [LARGE SCALE GENOMIC DNA]</scope>
    <source>
        <strain evidence="4 5">PJ7</strain>
    </source>
</reference>
<feature type="signal peptide" evidence="3">
    <location>
        <begin position="1"/>
        <end position="19"/>
    </location>
</feature>
<evidence type="ECO:0000256" key="1">
    <source>
        <dbReference type="ARBA" id="ARBA00022723"/>
    </source>
</evidence>
<evidence type="ECO:0000313" key="4">
    <source>
        <dbReference type="EMBL" id="EXF77020.1"/>
    </source>
</evidence>
<dbReference type="SUPFAM" id="SSF51126">
    <property type="entry name" value="Pectin lyase-like"/>
    <property type="match status" value="1"/>
</dbReference>
<evidence type="ECO:0000313" key="5">
    <source>
        <dbReference type="Proteomes" id="UP000020467"/>
    </source>
</evidence>
<dbReference type="Proteomes" id="UP000020467">
    <property type="component" value="Unassembled WGS sequence"/>
</dbReference>
<dbReference type="EMBL" id="JARH01000766">
    <property type="protein sequence ID" value="EXF77020.1"/>
    <property type="molecule type" value="Genomic_DNA"/>
</dbReference>
<evidence type="ECO:0000256" key="2">
    <source>
        <dbReference type="ARBA" id="ARBA00023180"/>
    </source>
</evidence>
<dbReference type="KEGG" id="cfj:CFIO01_08722"/>
<accession>A0A010QK16</accession>
<dbReference type="InterPro" id="IPR052063">
    <property type="entry name" value="Polysaccharide_Lyase_1"/>
</dbReference>
<dbReference type="InterPro" id="IPR013783">
    <property type="entry name" value="Ig-like_fold"/>
</dbReference>
<keyword evidence="5" id="KW-1185">Reference proteome</keyword>
<dbReference type="Gene3D" id="2.160.20.10">
    <property type="entry name" value="Single-stranded right-handed beta-helix, Pectin lyase-like"/>
    <property type="match status" value="1"/>
</dbReference>
<organism evidence="4 5">
    <name type="scientific">Colletotrichum fioriniae PJ7</name>
    <dbReference type="NCBI Taxonomy" id="1445577"/>
    <lineage>
        <taxon>Eukaryota</taxon>
        <taxon>Fungi</taxon>
        <taxon>Dikarya</taxon>
        <taxon>Ascomycota</taxon>
        <taxon>Pezizomycotina</taxon>
        <taxon>Sordariomycetes</taxon>
        <taxon>Hypocreomycetidae</taxon>
        <taxon>Glomerellales</taxon>
        <taxon>Glomerellaceae</taxon>
        <taxon>Colletotrichum</taxon>
        <taxon>Colletotrichum acutatum species complex</taxon>
    </lineage>
</organism>
<keyword evidence="4" id="KW-0456">Lyase</keyword>